<dbReference type="SUPFAM" id="SSF51206">
    <property type="entry name" value="cAMP-binding domain-like"/>
    <property type="match status" value="2"/>
</dbReference>
<dbReference type="OrthoDB" id="166212at2759"/>
<reference evidence="2 3" key="1">
    <citation type="journal article" date="2018" name="Sci. Rep.">
        <title>Comparative analysis of the Pocillopora damicornis genome highlights role of immune system in coral evolution.</title>
        <authorList>
            <person name="Cunning R."/>
            <person name="Bay R.A."/>
            <person name="Gillette P."/>
            <person name="Baker A.C."/>
            <person name="Traylor-Knowles N."/>
        </authorList>
    </citation>
    <scope>NUCLEOTIDE SEQUENCE [LARGE SCALE GENOMIC DNA]</scope>
    <source>
        <strain evidence="2">RSMAS</strain>
        <tissue evidence="2">Whole animal</tissue>
    </source>
</reference>
<feature type="domain" description="Cyclic nucleotide-binding" evidence="1">
    <location>
        <begin position="12"/>
        <end position="120"/>
    </location>
</feature>
<gene>
    <name evidence="2" type="ORF">pdam_00024236</name>
</gene>
<dbReference type="PROSITE" id="PS00889">
    <property type="entry name" value="CNMP_BINDING_2"/>
    <property type="match status" value="1"/>
</dbReference>
<dbReference type="PANTHER" id="PTHR23011:SF44">
    <property type="entry name" value="CYCLIC NUCLEOTIDE-BINDING DOMAIN-CONTAINING PROTEIN"/>
    <property type="match status" value="1"/>
</dbReference>
<sequence length="344" mass="39836">MVIFGIVDKLKCFSRYTPLIKREIAKVVYFQQFEDGRVIVKQGQPGRSMYFILRGTVFVQVAETDKITGLRMKQIVGEMFAGDSFGELALLHDITRAATVICKGTVEFLTIDKPDFDMVLKRSYQQEWETKMSLLTSSPCFKDRSPKELQQANSAAKLVEYPANTVILRDAGNPGECIYFIRSGQCQVVREMTLVRRTPPLAKRRLILPPLEAEGDNSHIFKIKSYDYVRKHFLVVCLFGKGDYFGVGEDFTKMSIISVNKVEIVLVPRHVMAKHEKGRILEEMKDKLNKQLPSRREVFRSFVAGEKWRHYKLDIRNELRTKKWLLNPTKLQDVPYSIQEQHLY</sequence>
<dbReference type="CDD" id="cd00038">
    <property type="entry name" value="CAP_ED"/>
    <property type="match status" value="2"/>
</dbReference>
<dbReference type="EMBL" id="RCHS01000638">
    <property type="protein sequence ID" value="RMX57585.1"/>
    <property type="molecule type" value="Genomic_DNA"/>
</dbReference>
<dbReference type="InterPro" id="IPR014710">
    <property type="entry name" value="RmlC-like_jellyroll"/>
</dbReference>
<organism evidence="2 3">
    <name type="scientific">Pocillopora damicornis</name>
    <name type="common">Cauliflower coral</name>
    <name type="synonym">Millepora damicornis</name>
    <dbReference type="NCBI Taxonomy" id="46731"/>
    <lineage>
        <taxon>Eukaryota</taxon>
        <taxon>Metazoa</taxon>
        <taxon>Cnidaria</taxon>
        <taxon>Anthozoa</taxon>
        <taxon>Hexacorallia</taxon>
        <taxon>Scleractinia</taxon>
        <taxon>Astrocoeniina</taxon>
        <taxon>Pocilloporidae</taxon>
        <taxon>Pocillopora</taxon>
    </lineage>
</organism>
<evidence type="ECO:0000259" key="1">
    <source>
        <dbReference type="PROSITE" id="PS50042"/>
    </source>
</evidence>
<dbReference type="PRINTS" id="PR00103">
    <property type="entry name" value="CAMPKINASE"/>
</dbReference>
<evidence type="ECO:0000313" key="2">
    <source>
        <dbReference type="EMBL" id="RMX57585.1"/>
    </source>
</evidence>
<dbReference type="PROSITE" id="PS00888">
    <property type="entry name" value="CNMP_BINDING_1"/>
    <property type="match status" value="1"/>
</dbReference>
<dbReference type="InterPro" id="IPR000595">
    <property type="entry name" value="cNMP-bd_dom"/>
</dbReference>
<protein>
    <recommendedName>
        <fullName evidence="1">Cyclic nucleotide-binding domain-containing protein</fullName>
    </recommendedName>
</protein>
<dbReference type="Gene3D" id="2.60.120.10">
    <property type="entry name" value="Jelly Rolls"/>
    <property type="match status" value="2"/>
</dbReference>
<proteinExistence type="predicted"/>
<keyword evidence="3" id="KW-1185">Reference proteome</keyword>
<accession>A0A3M6UVC3</accession>
<dbReference type="Pfam" id="PF00027">
    <property type="entry name" value="cNMP_binding"/>
    <property type="match status" value="1"/>
</dbReference>
<name>A0A3M6UVC3_POCDA</name>
<evidence type="ECO:0000313" key="3">
    <source>
        <dbReference type="Proteomes" id="UP000275408"/>
    </source>
</evidence>
<dbReference type="STRING" id="46731.A0A3M6UVC3"/>
<dbReference type="InterPro" id="IPR018490">
    <property type="entry name" value="cNMP-bd_dom_sf"/>
</dbReference>
<comment type="caution">
    <text evidence="2">The sequence shown here is derived from an EMBL/GenBank/DDBJ whole genome shotgun (WGS) entry which is preliminary data.</text>
</comment>
<dbReference type="Proteomes" id="UP000275408">
    <property type="component" value="Unassembled WGS sequence"/>
</dbReference>
<dbReference type="AlphaFoldDB" id="A0A3M6UVC3"/>
<dbReference type="SMART" id="SM00100">
    <property type="entry name" value="cNMP"/>
    <property type="match status" value="2"/>
</dbReference>
<dbReference type="PANTHER" id="PTHR23011">
    <property type="entry name" value="CYCLIC NUCLEOTIDE-BINDING DOMAIN CONTAINING PROTEIN"/>
    <property type="match status" value="1"/>
</dbReference>
<dbReference type="PROSITE" id="PS50042">
    <property type="entry name" value="CNMP_BINDING_3"/>
    <property type="match status" value="1"/>
</dbReference>
<dbReference type="InterPro" id="IPR018488">
    <property type="entry name" value="cNMP-bd_CS"/>
</dbReference>